<feature type="compositionally biased region" description="Low complexity" evidence="1">
    <location>
        <begin position="68"/>
        <end position="79"/>
    </location>
</feature>
<evidence type="ECO:0000313" key="2">
    <source>
        <dbReference type="EMBL" id="PNT61022.1"/>
    </source>
</evidence>
<dbReference type="EnsemblPlants" id="PNT61022">
    <property type="protein sequence ID" value="PNT61022"/>
    <property type="gene ID" value="BRADI_5g09285v3"/>
</dbReference>
<proteinExistence type="predicted"/>
<keyword evidence="4" id="KW-1185">Reference proteome</keyword>
<reference evidence="2" key="2">
    <citation type="submission" date="2017-06" db="EMBL/GenBank/DDBJ databases">
        <title>WGS assembly of Brachypodium distachyon.</title>
        <authorList>
            <consortium name="The International Brachypodium Initiative"/>
            <person name="Lucas S."/>
            <person name="Harmon-Smith M."/>
            <person name="Lail K."/>
            <person name="Tice H."/>
            <person name="Grimwood J."/>
            <person name="Bruce D."/>
            <person name="Barry K."/>
            <person name="Shu S."/>
            <person name="Lindquist E."/>
            <person name="Wang M."/>
            <person name="Pitluck S."/>
            <person name="Vogel J.P."/>
            <person name="Garvin D.F."/>
            <person name="Mockler T.C."/>
            <person name="Schmutz J."/>
            <person name="Rokhsar D."/>
            <person name="Bevan M.W."/>
        </authorList>
    </citation>
    <scope>NUCLEOTIDE SEQUENCE</scope>
    <source>
        <strain evidence="2">Bd21</strain>
    </source>
</reference>
<feature type="region of interest" description="Disordered" evidence="1">
    <location>
        <begin position="12"/>
        <end position="118"/>
    </location>
</feature>
<feature type="compositionally biased region" description="Low complexity" evidence="1">
    <location>
        <begin position="102"/>
        <end position="114"/>
    </location>
</feature>
<reference evidence="2 3" key="1">
    <citation type="journal article" date="2010" name="Nature">
        <title>Genome sequencing and analysis of the model grass Brachypodium distachyon.</title>
        <authorList>
            <consortium name="International Brachypodium Initiative"/>
        </authorList>
    </citation>
    <scope>NUCLEOTIDE SEQUENCE [LARGE SCALE GENOMIC DNA]</scope>
    <source>
        <strain evidence="2 3">Bd21</strain>
    </source>
</reference>
<feature type="compositionally biased region" description="Low complexity" evidence="1">
    <location>
        <begin position="48"/>
        <end position="59"/>
    </location>
</feature>
<dbReference type="Proteomes" id="UP000008810">
    <property type="component" value="Chromosome 5"/>
</dbReference>
<feature type="region of interest" description="Disordered" evidence="1">
    <location>
        <begin position="135"/>
        <end position="166"/>
    </location>
</feature>
<name>A0A2K2CG69_BRADI</name>
<dbReference type="InParanoid" id="A0A2K2CG69"/>
<evidence type="ECO:0000313" key="4">
    <source>
        <dbReference type="Proteomes" id="UP000008810"/>
    </source>
</evidence>
<reference evidence="3" key="3">
    <citation type="submission" date="2018-08" db="UniProtKB">
        <authorList>
            <consortium name="EnsemblPlants"/>
        </authorList>
    </citation>
    <scope>IDENTIFICATION</scope>
    <source>
        <strain evidence="3">cv. Bd21</strain>
    </source>
</reference>
<evidence type="ECO:0000256" key="1">
    <source>
        <dbReference type="SAM" id="MobiDB-lite"/>
    </source>
</evidence>
<dbReference type="Gramene" id="PNT61022">
    <property type="protein sequence ID" value="PNT61022"/>
    <property type="gene ID" value="BRADI_5g09285v3"/>
</dbReference>
<feature type="compositionally biased region" description="Basic residues" evidence="1">
    <location>
        <begin position="24"/>
        <end position="46"/>
    </location>
</feature>
<organism evidence="2">
    <name type="scientific">Brachypodium distachyon</name>
    <name type="common">Purple false brome</name>
    <name type="synonym">Trachynia distachya</name>
    <dbReference type="NCBI Taxonomy" id="15368"/>
    <lineage>
        <taxon>Eukaryota</taxon>
        <taxon>Viridiplantae</taxon>
        <taxon>Streptophyta</taxon>
        <taxon>Embryophyta</taxon>
        <taxon>Tracheophyta</taxon>
        <taxon>Spermatophyta</taxon>
        <taxon>Magnoliopsida</taxon>
        <taxon>Liliopsida</taxon>
        <taxon>Poales</taxon>
        <taxon>Poaceae</taxon>
        <taxon>BOP clade</taxon>
        <taxon>Pooideae</taxon>
        <taxon>Stipodae</taxon>
        <taxon>Brachypodieae</taxon>
        <taxon>Brachypodium</taxon>
    </lineage>
</organism>
<accession>A0A2K2CG69</accession>
<dbReference type="AlphaFoldDB" id="A0A2K2CG69"/>
<evidence type="ECO:0000313" key="3">
    <source>
        <dbReference type="EnsemblPlants" id="PNT61022"/>
    </source>
</evidence>
<feature type="compositionally biased region" description="Polar residues" evidence="1">
    <location>
        <begin position="143"/>
        <end position="153"/>
    </location>
</feature>
<protein>
    <submittedName>
        <fullName evidence="2 3">Uncharacterized protein</fullName>
    </submittedName>
</protein>
<dbReference type="EMBL" id="CM000884">
    <property type="protein sequence ID" value="PNT61022.1"/>
    <property type="molecule type" value="Genomic_DNA"/>
</dbReference>
<sequence>MWLTIVIHDNNDGRRPASCSLAPSRRHHLRTRRRIAAVQLPRRRGAHPGPAGPLRASPRPALPRHLSPPTAHANPPAAALRSEPRQAGARACGVPCRPPGTAPSLPTTSSSPTTDMGHESLFNEEKKVDLRHSTFEEKHQIPSEVTCQSQGQRYSRRKRKSQGQSLGLFYF</sequence>
<gene>
    <name evidence="2" type="ORF">BRADI_5g09285v3</name>
</gene>